<keyword evidence="1" id="KW-0812">Transmembrane</keyword>
<dbReference type="AlphaFoldDB" id="A0A2G9YJW7"/>
<dbReference type="InterPro" id="IPR039519">
    <property type="entry name" value="YokE-like_PH"/>
</dbReference>
<protein>
    <recommendedName>
        <fullName evidence="2">YokE-like PH domain-containing protein</fullName>
    </recommendedName>
</protein>
<evidence type="ECO:0000259" key="2">
    <source>
        <dbReference type="Pfam" id="PF14470"/>
    </source>
</evidence>
<reference evidence="3 4" key="1">
    <citation type="submission" date="2017-09" db="EMBL/GenBank/DDBJ databases">
        <title>Depth-based differentiation of microbial function through sediment-hosted aquifers and enrichment of novel symbionts in the deep terrestrial subsurface.</title>
        <authorList>
            <person name="Probst A.J."/>
            <person name="Ladd B."/>
            <person name="Jarett J.K."/>
            <person name="Geller-Mcgrath D.E."/>
            <person name="Sieber C.M."/>
            <person name="Emerson J.B."/>
            <person name="Anantharaman K."/>
            <person name="Thomas B.C."/>
            <person name="Malmstrom R."/>
            <person name="Stieglmeier M."/>
            <person name="Klingl A."/>
            <person name="Woyke T."/>
            <person name="Ryan C.M."/>
            <person name="Banfield J.F."/>
        </authorList>
    </citation>
    <scope>NUCLEOTIDE SEQUENCE [LARGE SCALE GENOMIC DNA]</scope>
    <source>
        <strain evidence="3">CG23_combo_of_CG06-09_8_20_14_all_41_10</strain>
    </source>
</reference>
<accession>A0A2G9YJW7</accession>
<name>A0A2G9YJW7_9BACT</name>
<dbReference type="Proteomes" id="UP000231292">
    <property type="component" value="Unassembled WGS sequence"/>
</dbReference>
<gene>
    <name evidence="3" type="ORF">COX41_02315</name>
</gene>
<sequence length="326" mass="37165">MINKTKTKYTWEGWESSGREDWVFSVKHPCEFIGVHAKLIDNQLKESEKVEYCIYSPRVSSTSTPFGLKAAESSSGVCVTDTRFIISNNKHIKGVEPTITSINFEDILYFNIGSAMLLSWFSLGFISQGESKQLTIIFSSNGKHHFQKALRIFKKHCLTINTDDFKLDSSSPAAFIYKIKDKIHRDYLKTLLSDQEKCILTFSCRYIWEKVLNKRSLLKRKNQVAYLTSKATVLLTNKALMIAKDGVEHSIGTSVDVLNISLDKVKSISLFEGTVDSEKIHKLKISFNKEVRQDMLEISFTDIDEETRISLNNIGGLLESTKKEKY</sequence>
<evidence type="ECO:0000313" key="3">
    <source>
        <dbReference type="EMBL" id="PIP19537.1"/>
    </source>
</evidence>
<feature type="domain" description="YokE-like PH" evidence="2">
    <location>
        <begin position="44"/>
        <end position="136"/>
    </location>
</feature>
<proteinExistence type="predicted"/>
<keyword evidence="1" id="KW-1133">Transmembrane helix</keyword>
<organism evidence="3 4">
    <name type="scientific">Candidatus Sherwoodlollariibacterium unditelluris</name>
    <dbReference type="NCBI Taxonomy" id="1974757"/>
    <lineage>
        <taxon>Bacteria</taxon>
        <taxon>Pseudomonadati</taxon>
        <taxon>Candidatus Omnitrophota</taxon>
        <taxon>Candidatus Sherwoodlollariibacterium</taxon>
    </lineage>
</organism>
<keyword evidence="1" id="KW-0472">Membrane</keyword>
<evidence type="ECO:0000256" key="1">
    <source>
        <dbReference type="SAM" id="Phobius"/>
    </source>
</evidence>
<dbReference type="Pfam" id="PF14470">
    <property type="entry name" value="bPH_3"/>
    <property type="match status" value="1"/>
</dbReference>
<feature type="transmembrane region" description="Helical" evidence="1">
    <location>
        <begin position="107"/>
        <end position="126"/>
    </location>
</feature>
<evidence type="ECO:0000313" key="4">
    <source>
        <dbReference type="Proteomes" id="UP000231292"/>
    </source>
</evidence>
<dbReference type="EMBL" id="PCRK01000050">
    <property type="protein sequence ID" value="PIP19537.1"/>
    <property type="molecule type" value="Genomic_DNA"/>
</dbReference>
<comment type="caution">
    <text evidence="3">The sequence shown here is derived from an EMBL/GenBank/DDBJ whole genome shotgun (WGS) entry which is preliminary data.</text>
</comment>